<sequence>MEESGGGKWWGVVAKPCDSCKVAAALVFCRVDSAFLCMGCDVAHTRHERVWMCEVCEQAPATVTCKADAAALCVTCDRDIHSANPLARRHERFPVVPFFDSAAASASSSATVLVPAAADEITDHHLHETTATTATVPSWMIPIGATAKVGGNEPEVKSIELLMSESDQFLDFDYPISINSSGTDSVVPVQVQPTKSLQIVNHSTDNNYLEIDFSSSKLNSFNNNNNIYTAQCFSQSVSTIKCFLTWMTNLIEFNSIIHSYFRFLHLNFTARSIQSSNCIYNSLVFWYFRCLRRPWTLELCPMGAPCQRYRILLGKSKWMWVVPFCRTMERSRDGTGKLEF</sequence>
<gene>
    <name evidence="1" type="ORF">LOK49_LG04G00451</name>
</gene>
<dbReference type="EMBL" id="CM045759">
    <property type="protein sequence ID" value="KAI8017021.1"/>
    <property type="molecule type" value="Genomic_DNA"/>
</dbReference>
<protein>
    <submittedName>
        <fullName evidence="1">Zinc finger protein CONSTANS-LIKE 5</fullName>
    </submittedName>
</protein>
<name>A0ACC0HYF6_9ERIC</name>
<dbReference type="Proteomes" id="UP001060215">
    <property type="component" value="Chromosome 2"/>
</dbReference>
<proteinExistence type="predicted"/>
<keyword evidence="2" id="KW-1185">Reference proteome</keyword>
<reference evidence="1 2" key="1">
    <citation type="journal article" date="2022" name="Plant J.">
        <title>Chromosome-level genome of Camellia lanceoleosa provides a valuable resource for understanding genome evolution and self-incompatibility.</title>
        <authorList>
            <person name="Gong W."/>
            <person name="Xiao S."/>
            <person name="Wang L."/>
            <person name="Liao Z."/>
            <person name="Chang Y."/>
            <person name="Mo W."/>
            <person name="Hu G."/>
            <person name="Li W."/>
            <person name="Zhao G."/>
            <person name="Zhu H."/>
            <person name="Hu X."/>
            <person name="Ji K."/>
            <person name="Xiang X."/>
            <person name="Song Q."/>
            <person name="Yuan D."/>
            <person name="Jin S."/>
            <person name="Zhang L."/>
        </authorList>
    </citation>
    <scope>NUCLEOTIDE SEQUENCE [LARGE SCALE GENOMIC DNA]</scope>
    <source>
        <strain evidence="1">SQ_2022a</strain>
    </source>
</reference>
<organism evidence="1 2">
    <name type="scientific">Camellia lanceoleosa</name>
    <dbReference type="NCBI Taxonomy" id="1840588"/>
    <lineage>
        <taxon>Eukaryota</taxon>
        <taxon>Viridiplantae</taxon>
        <taxon>Streptophyta</taxon>
        <taxon>Embryophyta</taxon>
        <taxon>Tracheophyta</taxon>
        <taxon>Spermatophyta</taxon>
        <taxon>Magnoliopsida</taxon>
        <taxon>eudicotyledons</taxon>
        <taxon>Gunneridae</taxon>
        <taxon>Pentapetalae</taxon>
        <taxon>asterids</taxon>
        <taxon>Ericales</taxon>
        <taxon>Theaceae</taxon>
        <taxon>Camellia</taxon>
    </lineage>
</organism>
<evidence type="ECO:0000313" key="2">
    <source>
        <dbReference type="Proteomes" id="UP001060215"/>
    </source>
</evidence>
<accession>A0ACC0HYF6</accession>
<comment type="caution">
    <text evidence="1">The sequence shown here is derived from an EMBL/GenBank/DDBJ whole genome shotgun (WGS) entry which is preliminary data.</text>
</comment>
<evidence type="ECO:0000313" key="1">
    <source>
        <dbReference type="EMBL" id="KAI8017021.1"/>
    </source>
</evidence>